<sequence length="106" mass="11362">MYNKNMEIGKSSVLLLSIGTTDTTYQHKLAEGTGAHDFYAKWVQFHPKIAPSKAGCGPSKGESQVKAEAQEEEVLVAQMKEECPGANCILGHTVGGEEDDYKASGS</sequence>
<protein>
    <submittedName>
        <fullName evidence="1">Uncharacterized protein</fullName>
    </submittedName>
</protein>
<gene>
    <name evidence="1" type="ORF">llap_10679</name>
</gene>
<evidence type="ECO:0000313" key="2">
    <source>
        <dbReference type="Proteomes" id="UP000233556"/>
    </source>
</evidence>
<dbReference type="AlphaFoldDB" id="A0A2I0TZ01"/>
<accession>A0A2I0TZ01</accession>
<proteinExistence type="predicted"/>
<name>A0A2I0TZ01_LIMLA</name>
<reference evidence="2" key="1">
    <citation type="submission" date="2017-11" db="EMBL/GenBank/DDBJ databases">
        <authorList>
            <person name="Lima N.C."/>
            <person name="Parody-Merino A.M."/>
            <person name="Battley P.F."/>
            <person name="Fidler A.E."/>
            <person name="Prosdocimi F."/>
        </authorList>
    </citation>
    <scope>NUCLEOTIDE SEQUENCE [LARGE SCALE GENOMIC DNA]</scope>
</reference>
<keyword evidence="2" id="KW-1185">Reference proteome</keyword>
<dbReference type="Proteomes" id="UP000233556">
    <property type="component" value="Unassembled WGS sequence"/>
</dbReference>
<organism evidence="1 2">
    <name type="scientific">Limosa lapponica baueri</name>
    <dbReference type="NCBI Taxonomy" id="1758121"/>
    <lineage>
        <taxon>Eukaryota</taxon>
        <taxon>Metazoa</taxon>
        <taxon>Chordata</taxon>
        <taxon>Craniata</taxon>
        <taxon>Vertebrata</taxon>
        <taxon>Euteleostomi</taxon>
        <taxon>Archelosauria</taxon>
        <taxon>Archosauria</taxon>
        <taxon>Dinosauria</taxon>
        <taxon>Saurischia</taxon>
        <taxon>Theropoda</taxon>
        <taxon>Coelurosauria</taxon>
        <taxon>Aves</taxon>
        <taxon>Neognathae</taxon>
        <taxon>Neoaves</taxon>
        <taxon>Charadriiformes</taxon>
        <taxon>Scolopacidae</taxon>
        <taxon>Limosa</taxon>
    </lineage>
</organism>
<evidence type="ECO:0000313" key="1">
    <source>
        <dbReference type="EMBL" id="PKU39015.1"/>
    </source>
</evidence>
<reference evidence="2" key="2">
    <citation type="submission" date="2017-12" db="EMBL/GenBank/DDBJ databases">
        <title>Genome sequence of the Bar-tailed Godwit (Limosa lapponica baueri).</title>
        <authorList>
            <person name="Lima N.C.B."/>
            <person name="Parody-Merino A.M."/>
            <person name="Battley P.F."/>
            <person name="Fidler A.E."/>
            <person name="Prosdocimi F."/>
        </authorList>
    </citation>
    <scope>NUCLEOTIDE SEQUENCE [LARGE SCALE GENOMIC DNA]</scope>
</reference>
<dbReference type="EMBL" id="KZ506595">
    <property type="protein sequence ID" value="PKU39015.1"/>
    <property type="molecule type" value="Genomic_DNA"/>
</dbReference>